<name>A0A644WK29_9ZZZZ</name>
<feature type="domain" description="AMP-binding enzyme C-terminal" evidence="4">
    <location>
        <begin position="399"/>
        <end position="474"/>
    </location>
</feature>
<dbReference type="FunFam" id="3.30.300.30:FF:000008">
    <property type="entry name" value="2,3-dihydroxybenzoate-AMP ligase"/>
    <property type="match status" value="1"/>
</dbReference>
<dbReference type="InterPro" id="IPR045851">
    <property type="entry name" value="AMP-bd_C_sf"/>
</dbReference>
<feature type="domain" description="AMP-dependent synthetase/ligase" evidence="3">
    <location>
        <begin position="9"/>
        <end position="349"/>
    </location>
</feature>
<accession>A0A644WK29</accession>
<evidence type="ECO:0000259" key="4">
    <source>
        <dbReference type="Pfam" id="PF13193"/>
    </source>
</evidence>
<sequence length="493" mass="55082">MLYYEILAGHPEMQTALIFKEQKMTYGQLRESIERRANFLQAKGLKKGDRVGLLSKNCADFVISYFAVIKAGGVVVPFNFQLAPREIAYIVKDADLKLMIVRQKIDLTEALQEIDYTGLTQYDFVEMEERVEHEFIDYELHEDDNCTIIYTSGTTGKPKGAMLSHKNLVANTREFTSVIIMSSEDIGLCVLPMYHCFAWTVSVSGPLFYGACIVIQETYIFKDTMGLIAKNDVNFFAGVPTMIQLFFKGAEAEELANIRCFISGGAPLPQVLAEGFRKKFGKPVLEGYGLSEASPVVSVNPASKVKVGSIGPALPGVTVMIQDEDGQEMKRGEVGELCVRGNNVMLGYLNLPEETANTLRGGWLHTSDLAYKDEDGYIFIVDRLKDMIISSGENIYPREIEEALYTHPLIEEAAVIGIPDKLRGQAVCAYIVLTEGAALDKKELRKYLMERLAAYKVPREFFFCAQLPKNSTGKILKTALREQALIDMVSRKR</sequence>
<evidence type="ECO:0000313" key="5">
    <source>
        <dbReference type="EMBL" id="MPM04130.1"/>
    </source>
</evidence>
<dbReference type="PANTHER" id="PTHR43767">
    <property type="entry name" value="LONG-CHAIN-FATTY-ACID--COA LIGASE"/>
    <property type="match status" value="1"/>
</dbReference>
<evidence type="ECO:0000256" key="1">
    <source>
        <dbReference type="ARBA" id="ARBA00006432"/>
    </source>
</evidence>
<evidence type="ECO:0000259" key="3">
    <source>
        <dbReference type="Pfam" id="PF00501"/>
    </source>
</evidence>
<dbReference type="CDD" id="cd05936">
    <property type="entry name" value="FC-FACS_FadD_like"/>
    <property type="match status" value="1"/>
</dbReference>
<reference evidence="5" key="1">
    <citation type="submission" date="2019-08" db="EMBL/GenBank/DDBJ databases">
        <authorList>
            <person name="Kucharzyk K."/>
            <person name="Murdoch R.W."/>
            <person name="Higgins S."/>
            <person name="Loffler F."/>
        </authorList>
    </citation>
    <scope>NUCLEOTIDE SEQUENCE</scope>
</reference>
<protein>
    <submittedName>
        <fullName evidence="5">Long-chain-fatty-acid--CoA ligase</fullName>
        <ecNumber evidence="5">6.2.1.3</ecNumber>
    </submittedName>
</protein>
<dbReference type="Pfam" id="PF00501">
    <property type="entry name" value="AMP-binding"/>
    <property type="match status" value="1"/>
</dbReference>
<comment type="caution">
    <text evidence="5">The sequence shown here is derived from an EMBL/GenBank/DDBJ whole genome shotgun (WGS) entry which is preliminary data.</text>
</comment>
<gene>
    <name evidence="5" type="primary">lcfB_24</name>
    <name evidence="5" type="ORF">SDC9_50400</name>
</gene>
<dbReference type="GO" id="GO:0004467">
    <property type="term" value="F:long-chain fatty acid-CoA ligase activity"/>
    <property type="evidence" value="ECO:0007669"/>
    <property type="project" value="UniProtKB-EC"/>
</dbReference>
<dbReference type="InterPro" id="IPR042099">
    <property type="entry name" value="ANL_N_sf"/>
</dbReference>
<evidence type="ECO:0000256" key="2">
    <source>
        <dbReference type="ARBA" id="ARBA00022598"/>
    </source>
</evidence>
<organism evidence="5">
    <name type="scientific">bioreactor metagenome</name>
    <dbReference type="NCBI Taxonomy" id="1076179"/>
    <lineage>
        <taxon>unclassified sequences</taxon>
        <taxon>metagenomes</taxon>
        <taxon>ecological metagenomes</taxon>
    </lineage>
</organism>
<dbReference type="Gene3D" id="3.40.50.12780">
    <property type="entry name" value="N-terminal domain of ligase-like"/>
    <property type="match status" value="1"/>
</dbReference>
<dbReference type="PROSITE" id="PS00455">
    <property type="entry name" value="AMP_BINDING"/>
    <property type="match status" value="1"/>
</dbReference>
<dbReference type="EMBL" id="VSSQ01001011">
    <property type="protein sequence ID" value="MPM04130.1"/>
    <property type="molecule type" value="Genomic_DNA"/>
</dbReference>
<proteinExistence type="inferred from homology"/>
<dbReference type="PANTHER" id="PTHR43767:SF1">
    <property type="entry name" value="NONRIBOSOMAL PEPTIDE SYNTHASE PES1 (EUROFUNG)-RELATED"/>
    <property type="match status" value="1"/>
</dbReference>
<keyword evidence="2 5" id="KW-0436">Ligase</keyword>
<dbReference type="InterPro" id="IPR000873">
    <property type="entry name" value="AMP-dep_synth/lig_dom"/>
</dbReference>
<dbReference type="SUPFAM" id="SSF56801">
    <property type="entry name" value="Acetyl-CoA synthetase-like"/>
    <property type="match status" value="1"/>
</dbReference>
<dbReference type="AlphaFoldDB" id="A0A644WK29"/>
<dbReference type="EC" id="6.2.1.3" evidence="5"/>
<dbReference type="Pfam" id="PF13193">
    <property type="entry name" value="AMP-binding_C"/>
    <property type="match status" value="1"/>
</dbReference>
<comment type="similarity">
    <text evidence="1">Belongs to the ATP-dependent AMP-binding enzyme family.</text>
</comment>
<dbReference type="InterPro" id="IPR020845">
    <property type="entry name" value="AMP-binding_CS"/>
</dbReference>
<dbReference type="InterPro" id="IPR025110">
    <property type="entry name" value="AMP-bd_C"/>
</dbReference>
<dbReference type="InterPro" id="IPR050237">
    <property type="entry name" value="ATP-dep_AMP-bd_enzyme"/>
</dbReference>
<dbReference type="Gene3D" id="3.30.300.30">
    <property type="match status" value="1"/>
</dbReference>
<dbReference type="NCBIfam" id="NF004837">
    <property type="entry name" value="PRK06187.1"/>
    <property type="match status" value="1"/>
</dbReference>